<proteinExistence type="predicted"/>
<dbReference type="GO" id="GO:0042500">
    <property type="term" value="F:aspartic endopeptidase activity, intramembrane cleaving"/>
    <property type="evidence" value="ECO:0007669"/>
    <property type="project" value="InterPro"/>
</dbReference>
<gene>
    <name evidence="4" type="ORF">TTHERM_01013340</name>
</gene>
<dbReference type="RefSeq" id="XP_976593.1">
    <property type="nucleotide sequence ID" value="XM_971500.1"/>
</dbReference>
<dbReference type="HOGENOM" id="CLU_422451_0_0_1"/>
<feature type="transmembrane region" description="Helical" evidence="3">
    <location>
        <begin position="415"/>
        <end position="433"/>
    </location>
</feature>
<dbReference type="Proteomes" id="UP000009168">
    <property type="component" value="Unassembled WGS sequence"/>
</dbReference>
<feature type="transmembrane region" description="Helical" evidence="3">
    <location>
        <begin position="442"/>
        <end position="461"/>
    </location>
</feature>
<dbReference type="eggNOG" id="ENOG502SQCF">
    <property type="taxonomic scope" value="Eukaryota"/>
</dbReference>
<keyword evidence="5" id="KW-1185">Reference proteome</keyword>
<comment type="subcellular location">
    <subcellularLocation>
        <location evidence="1">Endoplasmic reticulum membrane</location>
        <topology evidence="1">Multi-pass membrane protein</topology>
    </subcellularLocation>
</comment>
<protein>
    <submittedName>
        <fullName evidence="4">Signal peptide peptidase</fullName>
    </submittedName>
</protein>
<feature type="transmembrane region" description="Helical" evidence="3">
    <location>
        <begin position="526"/>
        <end position="547"/>
    </location>
</feature>
<feature type="transmembrane region" description="Helical" evidence="3">
    <location>
        <begin position="319"/>
        <end position="338"/>
    </location>
</feature>
<evidence type="ECO:0000256" key="2">
    <source>
        <dbReference type="ARBA" id="ARBA00022824"/>
    </source>
</evidence>
<dbReference type="GeneID" id="7835874"/>
<reference evidence="5" key="1">
    <citation type="journal article" date="2006" name="PLoS Biol.">
        <title>Macronuclear genome sequence of the ciliate Tetrahymena thermophila, a model eukaryote.</title>
        <authorList>
            <person name="Eisen J.A."/>
            <person name="Coyne R.S."/>
            <person name="Wu M."/>
            <person name="Wu D."/>
            <person name="Thiagarajan M."/>
            <person name="Wortman J.R."/>
            <person name="Badger J.H."/>
            <person name="Ren Q."/>
            <person name="Amedeo P."/>
            <person name="Jones K.M."/>
            <person name="Tallon L.J."/>
            <person name="Delcher A.L."/>
            <person name="Salzberg S.L."/>
            <person name="Silva J.C."/>
            <person name="Haas B.J."/>
            <person name="Majoros W.H."/>
            <person name="Farzad M."/>
            <person name="Carlton J.M."/>
            <person name="Smith R.K. Jr."/>
            <person name="Garg J."/>
            <person name="Pearlman R.E."/>
            <person name="Karrer K.M."/>
            <person name="Sun L."/>
            <person name="Manning G."/>
            <person name="Elde N.C."/>
            <person name="Turkewitz A.P."/>
            <person name="Asai D.J."/>
            <person name="Wilkes D.E."/>
            <person name="Wang Y."/>
            <person name="Cai H."/>
            <person name="Collins K."/>
            <person name="Stewart B.A."/>
            <person name="Lee S.R."/>
            <person name="Wilamowska K."/>
            <person name="Weinberg Z."/>
            <person name="Ruzzo W.L."/>
            <person name="Wloga D."/>
            <person name="Gaertig J."/>
            <person name="Frankel J."/>
            <person name="Tsao C.-C."/>
            <person name="Gorovsky M.A."/>
            <person name="Keeling P.J."/>
            <person name="Waller R.F."/>
            <person name="Patron N.J."/>
            <person name="Cherry J.M."/>
            <person name="Stover N.A."/>
            <person name="Krieger C.J."/>
            <person name="del Toro C."/>
            <person name="Ryder H.F."/>
            <person name="Williamson S.C."/>
            <person name="Barbeau R.A."/>
            <person name="Hamilton E.P."/>
            <person name="Orias E."/>
        </authorList>
    </citation>
    <scope>NUCLEOTIDE SEQUENCE [LARGE SCALE GENOMIC DNA]</scope>
    <source>
        <strain evidence="5">SB210</strain>
    </source>
</reference>
<name>Q22L19_TETTS</name>
<dbReference type="EMBL" id="GG662865">
    <property type="protein sequence ID" value="EAR85998.1"/>
    <property type="molecule type" value="Genomic_DNA"/>
</dbReference>
<feature type="transmembrane region" description="Helical" evidence="3">
    <location>
        <begin position="390"/>
        <end position="409"/>
    </location>
</feature>
<keyword evidence="3" id="KW-1133">Transmembrane helix</keyword>
<sequence>MKLCQHNQSQIFLILIFGSIIYCSSLSNYKESEQQLQSGQCQEENILQEKQNQKEEYGLRPLQTYKYLQQNQQKLNIQIQYNTQIQSINQGESIEVYNNYKLSKQFDQSLWNRQCCSRPDNLYNYNFESNENPGLIIQNLHQNTDIIVSTNIKTQFTDGLRPSIMYLDQNLNPPPPQQDQVLIKSGEKGLFQILTACPSHYNFENYWTAISITIDIQSVQVKTQANNEAQEVGDEQISESINVYYFFVCDEKFRPVKYAVSLNILVIVLSIIVLVMAIYSTPLSISSLCQTRPQSNQINNSTYSQISNQRKFERYELKYYHASVYAALVITIGISNIYINHDRLEKIMDIIMAILTSFSTWFFTNELQCHSKWIKKRVQIVFFTIKYFKFQLMDLISLCFTAILEFLWLYFGKTWYFSDILALFLLGSLMKFLKFKSLKQAFMFLSICLLVDAIGALIVYFKEDLSYDILFINQYNEPFLIAIRSINIIYDKYCSWLPVTGTAFPGILINYCYRYDRSYQNYNTRAFTYLGLFGYFFSSIIYMIIATFNIHQWPYSTVNYPIMCLFILLFAYKRSEHLYLWNGSFYDVVEIAQQFVEDGTDRSASNGIVDPSVLYSDLQVQSVRNSESLSQQVQLITEHERISGQSINQ</sequence>
<dbReference type="GO" id="GO:0098553">
    <property type="term" value="C:lumenal side of endoplasmic reticulum membrane"/>
    <property type="evidence" value="ECO:0007669"/>
    <property type="project" value="TreeGrafter"/>
</dbReference>
<dbReference type="PANTHER" id="PTHR12174:SF23">
    <property type="entry name" value="MINOR HISTOCOMPATIBILITY ANTIGEN H13"/>
    <property type="match status" value="1"/>
</dbReference>
<dbReference type="Pfam" id="PF04258">
    <property type="entry name" value="Peptidase_A22B"/>
    <property type="match status" value="1"/>
</dbReference>
<feature type="transmembrane region" description="Helical" evidence="3">
    <location>
        <begin position="258"/>
        <end position="279"/>
    </location>
</feature>
<dbReference type="GO" id="GO:0006465">
    <property type="term" value="P:signal peptide processing"/>
    <property type="evidence" value="ECO:0007669"/>
    <property type="project" value="TreeGrafter"/>
</dbReference>
<evidence type="ECO:0000313" key="4">
    <source>
        <dbReference type="EMBL" id="EAR85998.1"/>
    </source>
</evidence>
<evidence type="ECO:0000313" key="5">
    <source>
        <dbReference type="Proteomes" id="UP000009168"/>
    </source>
</evidence>
<accession>Q22L19</accession>
<feature type="transmembrane region" description="Helical" evidence="3">
    <location>
        <begin position="495"/>
        <end position="514"/>
    </location>
</feature>
<feature type="transmembrane region" description="Helical" evidence="3">
    <location>
        <begin position="12"/>
        <end position="29"/>
    </location>
</feature>
<keyword evidence="2" id="KW-0256">Endoplasmic reticulum</keyword>
<organism evidence="4 5">
    <name type="scientific">Tetrahymena thermophila (strain SB210)</name>
    <dbReference type="NCBI Taxonomy" id="312017"/>
    <lineage>
        <taxon>Eukaryota</taxon>
        <taxon>Sar</taxon>
        <taxon>Alveolata</taxon>
        <taxon>Ciliophora</taxon>
        <taxon>Intramacronucleata</taxon>
        <taxon>Oligohymenophorea</taxon>
        <taxon>Hymenostomatida</taxon>
        <taxon>Tetrahymenina</taxon>
        <taxon>Tetrahymenidae</taxon>
        <taxon>Tetrahymena</taxon>
    </lineage>
</organism>
<evidence type="ECO:0000256" key="3">
    <source>
        <dbReference type="SAM" id="Phobius"/>
    </source>
</evidence>
<dbReference type="PANTHER" id="PTHR12174">
    <property type="entry name" value="SIGNAL PEPTIDE PEPTIDASE"/>
    <property type="match status" value="1"/>
</dbReference>
<dbReference type="AlphaFoldDB" id="Q22L19"/>
<dbReference type="InterPro" id="IPR007369">
    <property type="entry name" value="Peptidase_A22B_SPP"/>
</dbReference>
<evidence type="ECO:0000256" key="1">
    <source>
        <dbReference type="ARBA" id="ARBA00004477"/>
    </source>
</evidence>
<dbReference type="KEGG" id="tet:TTHERM_01013340"/>
<dbReference type="InParanoid" id="Q22L19"/>
<dbReference type="GO" id="GO:0033619">
    <property type="term" value="P:membrane protein proteolysis"/>
    <property type="evidence" value="ECO:0007669"/>
    <property type="project" value="TreeGrafter"/>
</dbReference>
<dbReference type="GO" id="GO:0098554">
    <property type="term" value="C:cytoplasmic side of endoplasmic reticulum membrane"/>
    <property type="evidence" value="ECO:0007669"/>
    <property type="project" value="TreeGrafter"/>
</dbReference>
<keyword evidence="3" id="KW-0812">Transmembrane</keyword>
<keyword evidence="3" id="KW-0472">Membrane</keyword>
<feature type="transmembrane region" description="Helical" evidence="3">
    <location>
        <begin position="553"/>
        <end position="572"/>
    </location>
</feature>